<reference evidence="1 2" key="1">
    <citation type="submission" date="2006-02" db="EMBL/GenBank/DDBJ databases">
        <authorList>
            <person name="Amann R."/>
            <person name="Ferriera S."/>
            <person name="Johnson J."/>
            <person name="Kravitz S."/>
            <person name="Halpern A."/>
            <person name="Remington K."/>
            <person name="Beeson K."/>
            <person name="Tran B."/>
            <person name="Rogers Y.-H."/>
            <person name="Friedman R."/>
            <person name="Venter J.C."/>
        </authorList>
    </citation>
    <scope>NUCLEOTIDE SEQUENCE [LARGE SCALE GENOMIC DNA]</scope>
    <source>
        <strain evidence="1 2">DSM 3645</strain>
    </source>
</reference>
<name>A3ZPH4_9BACT</name>
<proteinExistence type="predicted"/>
<dbReference type="AlphaFoldDB" id="A3ZPH4"/>
<dbReference type="OrthoDB" id="9950703at2"/>
<gene>
    <name evidence="1" type="ORF">DSM3645_28762</name>
</gene>
<dbReference type="HOGENOM" id="CLU_2822506_0_0_0"/>
<protein>
    <submittedName>
        <fullName evidence="1">Uncharacterized protein</fullName>
    </submittedName>
</protein>
<evidence type="ECO:0000313" key="1">
    <source>
        <dbReference type="EMBL" id="EAQ81652.1"/>
    </source>
</evidence>
<dbReference type="Proteomes" id="UP000004358">
    <property type="component" value="Unassembled WGS sequence"/>
</dbReference>
<accession>A3ZPH4</accession>
<sequence>MKIMNKYLVVTYTRFAAEMPVAIYRAESLEEARGFVVEFEKRALPLATEIVLDRTGGEPSVQHSAA</sequence>
<evidence type="ECO:0000313" key="2">
    <source>
        <dbReference type="Proteomes" id="UP000004358"/>
    </source>
</evidence>
<dbReference type="RefSeq" id="WP_002653643.1">
    <property type="nucleotide sequence ID" value="NZ_CH672376.1"/>
</dbReference>
<organism evidence="1 2">
    <name type="scientific">Blastopirellula marina DSM 3645</name>
    <dbReference type="NCBI Taxonomy" id="314230"/>
    <lineage>
        <taxon>Bacteria</taxon>
        <taxon>Pseudomonadati</taxon>
        <taxon>Planctomycetota</taxon>
        <taxon>Planctomycetia</taxon>
        <taxon>Pirellulales</taxon>
        <taxon>Pirellulaceae</taxon>
        <taxon>Blastopirellula</taxon>
    </lineage>
</organism>
<dbReference type="STRING" id="314230.DSM3645_28762"/>
<comment type="caution">
    <text evidence="1">The sequence shown here is derived from an EMBL/GenBank/DDBJ whole genome shotgun (WGS) entry which is preliminary data.</text>
</comment>
<dbReference type="EMBL" id="AANZ01000004">
    <property type="protein sequence ID" value="EAQ81652.1"/>
    <property type="molecule type" value="Genomic_DNA"/>
</dbReference>